<gene>
    <name evidence="2" type="primary">cutC</name>
    <name evidence="3" type="ORF">MTO99_06705</name>
</gene>
<evidence type="ECO:0000256" key="2">
    <source>
        <dbReference type="HAMAP-Rule" id="MF_00795"/>
    </source>
</evidence>
<comment type="caution">
    <text evidence="2">Once thought to be involved in copper homeostasis, experiments in E.coli have shown this is not the case.</text>
</comment>
<reference evidence="3 4" key="1">
    <citation type="submission" date="2022-03" db="EMBL/GenBank/DDBJ databases">
        <title>Mucilaginibacter sp. isolated from the gut of Protaetia brevitarsis seulensis larvae.</title>
        <authorList>
            <person name="Won M."/>
            <person name="Kim S.-J."/>
            <person name="Kwon S.-W."/>
        </authorList>
    </citation>
    <scope>NUCLEOTIDE SEQUENCE [LARGE SCALE GENOMIC DNA]</scope>
    <source>
        <strain evidence="3 4">CFWR-12</strain>
    </source>
</reference>
<dbReference type="PANTHER" id="PTHR12598">
    <property type="entry name" value="COPPER HOMEOSTASIS PROTEIN CUTC"/>
    <property type="match status" value="1"/>
</dbReference>
<sequence>MLTSLPVEIAVQDVAGVRLALQAGAARVEVCQALGLGGLTPAAGLIEAAVDAARQAGAASFVHVLVRPRGGGFVYDADEAAQVERDIRWCVRLGADGVVVGALDEAGGLDHERLARWVDAAGGLDVTVHRAVDAAADPVAAVVSLHGRGVRRVLTSGGAPDCRAGLAGLAAMRAAVGDELEVMAGGGVRVGDIAALASAGVDAVHLSARRPATRGRGGPGGGADAFDATDAEVVAAAVAAAREADAVRTSHAR</sequence>
<dbReference type="EMBL" id="CP094528">
    <property type="protein sequence ID" value="UOE45442.1"/>
    <property type="molecule type" value="Genomic_DNA"/>
</dbReference>
<evidence type="ECO:0000256" key="1">
    <source>
        <dbReference type="ARBA" id="ARBA00007768"/>
    </source>
</evidence>
<dbReference type="InterPro" id="IPR036822">
    <property type="entry name" value="CutC-like_dom_sf"/>
</dbReference>
<keyword evidence="4" id="KW-1185">Reference proteome</keyword>
<dbReference type="RefSeq" id="WP_243558025.1">
    <property type="nucleotide sequence ID" value="NZ_CP094528.1"/>
</dbReference>
<dbReference type="PANTHER" id="PTHR12598:SF0">
    <property type="entry name" value="COPPER HOMEOSTASIS PROTEIN CUTC HOMOLOG"/>
    <property type="match status" value="1"/>
</dbReference>
<evidence type="ECO:0000313" key="4">
    <source>
        <dbReference type="Proteomes" id="UP000832097"/>
    </source>
</evidence>
<dbReference type="Pfam" id="PF03932">
    <property type="entry name" value="CutC"/>
    <property type="match status" value="1"/>
</dbReference>
<name>A0ABY4C1X6_9MICO</name>
<dbReference type="SUPFAM" id="SSF110395">
    <property type="entry name" value="CutC-like"/>
    <property type="match status" value="1"/>
</dbReference>
<proteinExistence type="inferred from homology"/>
<accession>A0ABY4C1X6</accession>
<dbReference type="HAMAP" id="MF_00795">
    <property type="entry name" value="CutC"/>
    <property type="match status" value="1"/>
</dbReference>
<keyword evidence="2" id="KW-0963">Cytoplasm</keyword>
<organism evidence="3 4">
    <name type="scientific">Agromyces larvae</name>
    <dbReference type="NCBI Taxonomy" id="2929802"/>
    <lineage>
        <taxon>Bacteria</taxon>
        <taxon>Bacillati</taxon>
        <taxon>Actinomycetota</taxon>
        <taxon>Actinomycetes</taxon>
        <taxon>Micrococcales</taxon>
        <taxon>Microbacteriaceae</taxon>
        <taxon>Agromyces</taxon>
    </lineage>
</organism>
<dbReference type="Gene3D" id="3.20.20.380">
    <property type="entry name" value="Copper homeostasis (CutC) domain"/>
    <property type="match status" value="1"/>
</dbReference>
<evidence type="ECO:0000313" key="3">
    <source>
        <dbReference type="EMBL" id="UOE45442.1"/>
    </source>
</evidence>
<comment type="subcellular location">
    <subcellularLocation>
        <location evidence="2">Cytoplasm</location>
    </subcellularLocation>
</comment>
<protein>
    <recommendedName>
        <fullName evidence="2">PF03932 family protein CutC</fullName>
    </recommendedName>
</protein>
<dbReference type="Proteomes" id="UP000832097">
    <property type="component" value="Chromosome"/>
</dbReference>
<comment type="similarity">
    <text evidence="1 2">Belongs to the CutC family.</text>
</comment>
<dbReference type="InterPro" id="IPR005627">
    <property type="entry name" value="CutC-like"/>
</dbReference>